<accession>A0A194XI30</accession>
<evidence type="ECO:0000256" key="6">
    <source>
        <dbReference type="ARBA" id="ARBA00022723"/>
    </source>
</evidence>
<dbReference type="Pfam" id="PF00403">
    <property type="entry name" value="HMA"/>
    <property type="match status" value="1"/>
</dbReference>
<keyword evidence="7" id="KW-1015">Disulfide bond</keyword>
<proteinExistence type="inferred from homology"/>
<keyword evidence="5" id="KW-0963">Cytoplasm</keyword>
<dbReference type="SUPFAM" id="SSF55008">
    <property type="entry name" value="HMA, heavy metal-associated domain"/>
    <property type="match status" value="1"/>
</dbReference>
<evidence type="ECO:0000256" key="1">
    <source>
        <dbReference type="ARBA" id="ARBA00001973"/>
    </source>
</evidence>
<evidence type="ECO:0000256" key="3">
    <source>
        <dbReference type="ARBA" id="ARBA00010636"/>
    </source>
</evidence>
<dbReference type="KEGG" id="psco:LY89DRAFT_641233"/>
<protein>
    <recommendedName>
        <fullName evidence="4">Superoxide dismutase 1 copper chaperone</fullName>
    </recommendedName>
</protein>
<dbReference type="InterPro" id="IPR024134">
    <property type="entry name" value="SOD_Cu/Zn_/chaperone"/>
</dbReference>
<dbReference type="GO" id="GO:0005507">
    <property type="term" value="F:copper ion binding"/>
    <property type="evidence" value="ECO:0007669"/>
    <property type="project" value="InterPro"/>
</dbReference>
<dbReference type="EMBL" id="KQ947410">
    <property type="protein sequence ID" value="KUJ19880.1"/>
    <property type="molecule type" value="Genomic_DNA"/>
</dbReference>
<dbReference type="GO" id="GO:0006801">
    <property type="term" value="P:superoxide metabolic process"/>
    <property type="evidence" value="ECO:0007669"/>
    <property type="project" value="InterPro"/>
</dbReference>
<dbReference type="GO" id="GO:0005737">
    <property type="term" value="C:cytoplasm"/>
    <property type="evidence" value="ECO:0007669"/>
    <property type="project" value="UniProtKB-SubCell"/>
</dbReference>
<dbReference type="Proteomes" id="UP000070700">
    <property type="component" value="Unassembled WGS sequence"/>
</dbReference>
<dbReference type="InterPro" id="IPR006121">
    <property type="entry name" value="HMA_dom"/>
</dbReference>
<dbReference type="FunCoup" id="A0A194XI30">
    <property type="interactions" value="284"/>
</dbReference>
<evidence type="ECO:0000313" key="10">
    <source>
        <dbReference type="Proteomes" id="UP000070700"/>
    </source>
</evidence>
<dbReference type="FunFam" id="2.60.40.200:FF:000009">
    <property type="entry name" value="Superoxide dismutase 1 copper chaperone"/>
    <property type="match status" value="1"/>
</dbReference>
<dbReference type="InParanoid" id="A0A194XI30"/>
<dbReference type="CDD" id="cd00371">
    <property type="entry name" value="HMA"/>
    <property type="match status" value="1"/>
</dbReference>
<dbReference type="RefSeq" id="XP_018074235.1">
    <property type="nucleotide sequence ID" value="XM_018211704.1"/>
</dbReference>
<gene>
    <name evidence="9" type="ORF">LY89DRAFT_641233</name>
</gene>
<dbReference type="AlphaFoldDB" id="A0A194XI30"/>
<comment type="similarity">
    <text evidence="3">Belongs to the CCS1 family.</text>
</comment>
<dbReference type="STRING" id="149040.A0A194XI30"/>
<dbReference type="FunFam" id="3.30.70.100:FF:000038">
    <property type="entry name" value="Superoxide dismutase 1 copper chaperone"/>
    <property type="match status" value="1"/>
</dbReference>
<comment type="cofactor">
    <cofactor evidence="1">
        <name>Cu(2+)</name>
        <dbReference type="ChEBI" id="CHEBI:29036"/>
    </cofactor>
</comment>
<dbReference type="GeneID" id="28821430"/>
<dbReference type="InterPro" id="IPR036163">
    <property type="entry name" value="HMA_dom_sf"/>
</dbReference>
<dbReference type="PANTHER" id="PTHR10003">
    <property type="entry name" value="SUPEROXIDE DISMUTASE CU-ZN -RELATED"/>
    <property type="match status" value="1"/>
</dbReference>
<sequence length="246" mass="26349">MVITTPFQTLFAVPMTCESCVKDISGSLYKLSGIQKVEANLKDQLVTIEGTAPPSAIVATIQATGRDAILRGTGTSNSAAVCILETHSTSVSDKVRGLARMVQVSSDLTLIDLTLKGLSPGTYWASIRETGDISNGAISTRGIWSDPKENSIKPRGVLGTVQVGKDGIGSVFLDKPVQIWEMIGRGMVVSKQVQEGKGKFERNDEDTLVGVIARSAGVWDNDKTVCSCSGKTLWEERKDEVQKGML</sequence>
<dbReference type="PROSITE" id="PS50846">
    <property type="entry name" value="HMA_2"/>
    <property type="match status" value="1"/>
</dbReference>
<feature type="domain" description="HMA" evidence="8">
    <location>
        <begin position="6"/>
        <end position="69"/>
    </location>
</feature>
<dbReference type="InterPro" id="IPR036423">
    <property type="entry name" value="SOD-like_Cu/Zn_dom_sf"/>
</dbReference>
<evidence type="ECO:0000259" key="8">
    <source>
        <dbReference type="PROSITE" id="PS50846"/>
    </source>
</evidence>
<dbReference type="SUPFAM" id="SSF49329">
    <property type="entry name" value="Cu,Zn superoxide dismutase-like"/>
    <property type="match status" value="1"/>
</dbReference>
<keyword evidence="10" id="KW-1185">Reference proteome</keyword>
<evidence type="ECO:0000256" key="7">
    <source>
        <dbReference type="ARBA" id="ARBA00023157"/>
    </source>
</evidence>
<evidence type="ECO:0000313" key="9">
    <source>
        <dbReference type="EMBL" id="KUJ19880.1"/>
    </source>
</evidence>
<dbReference type="Gene3D" id="2.60.40.200">
    <property type="entry name" value="Superoxide dismutase, copper/zinc binding domain"/>
    <property type="match status" value="1"/>
</dbReference>
<evidence type="ECO:0000256" key="2">
    <source>
        <dbReference type="ARBA" id="ARBA00004496"/>
    </source>
</evidence>
<comment type="subcellular location">
    <subcellularLocation>
        <location evidence="2">Cytoplasm</location>
    </subcellularLocation>
</comment>
<evidence type="ECO:0000256" key="5">
    <source>
        <dbReference type="ARBA" id="ARBA00022490"/>
    </source>
</evidence>
<evidence type="ECO:0000256" key="4">
    <source>
        <dbReference type="ARBA" id="ARBA00016103"/>
    </source>
</evidence>
<dbReference type="Gene3D" id="3.30.70.100">
    <property type="match status" value="1"/>
</dbReference>
<reference evidence="9 10" key="1">
    <citation type="submission" date="2015-10" db="EMBL/GenBank/DDBJ databases">
        <title>Full genome of DAOMC 229536 Phialocephala scopiformis, a fungal endophyte of spruce producing the potent anti-insectan compound rugulosin.</title>
        <authorList>
            <consortium name="DOE Joint Genome Institute"/>
            <person name="Walker A.K."/>
            <person name="Frasz S.L."/>
            <person name="Seifert K.A."/>
            <person name="Miller J.D."/>
            <person name="Mondo S.J."/>
            <person name="Labutti K."/>
            <person name="Lipzen A."/>
            <person name="Dockter R."/>
            <person name="Kennedy M."/>
            <person name="Grigoriev I.V."/>
            <person name="Spatafora J.W."/>
        </authorList>
    </citation>
    <scope>NUCLEOTIDE SEQUENCE [LARGE SCALE GENOMIC DNA]</scope>
    <source>
        <strain evidence="9 10">CBS 120377</strain>
    </source>
</reference>
<dbReference type="OrthoDB" id="666972at2759"/>
<keyword evidence="6" id="KW-0479">Metal-binding</keyword>
<name>A0A194XI30_MOLSC</name>
<organism evidence="9 10">
    <name type="scientific">Mollisia scopiformis</name>
    <name type="common">Conifer needle endophyte fungus</name>
    <name type="synonym">Phialocephala scopiformis</name>
    <dbReference type="NCBI Taxonomy" id="149040"/>
    <lineage>
        <taxon>Eukaryota</taxon>
        <taxon>Fungi</taxon>
        <taxon>Dikarya</taxon>
        <taxon>Ascomycota</taxon>
        <taxon>Pezizomycotina</taxon>
        <taxon>Leotiomycetes</taxon>
        <taxon>Helotiales</taxon>
        <taxon>Mollisiaceae</taxon>
        <taxon>Mollisia</taxon>
    </lineage>
</organism>